<dbReference type="KEGG" id="nav:JQS30_01545"/>
<evidence type="ECO:0000256" key="3">
    <source>
        <dbReference type="ARBA" id="ARBA00023163"/>
    </source>
</evidence>
<dbReference type="CDD" id="cd00090">
    <property type="entry name" value="HTH_ARSR"/>
    <property type="match status" value="1"/>
</dbReference>
<dbReference type="EMBL" id="CP070496">
    <property type="protein sequence ID" value="QSB05641.1"/>
    <property type="molecule type" value="Genomic_DNA"/>
</dbReference>
<proteinExistence type="predicted"/>
<accession>A0A895XIL1</accession>
<dbReference type="Proteomes" id="UP000662939">
    <property type="component" value="Chromosome"/>
</dbReference>
<dbReference type="Gene3D" id="1.10.10.10">
    <property type="entry name" value="Winged helix-like DNA-binding domain superfamily/Winged helix DNA-binding domain"/>
    <property type="match status" value="1"/>
</dbReference>
<dbReference type="PANTHER" id="PTHR42756">
    <property type="entry name" value="TRANSCRIPTIONAL REGULATOR, MARR"/>
    <property type="match status" value="1"/>
</dbReference>
<dbReference type="PANTHER" id="PTHR42756:SF1">
    <property type="entry name" value="TRANSCRIPTIONAL REPRESSOR OF EMRAB OPERON"/>
    <property type="match status" value="1"/>
</dbReference>
<dbReference type="AlphaFoldDB" id="A0A895XIL1"/>
<dbReference type="InterPro" id="IPR036390">
    <property type="entry name" value="WH_DNA-bd_sf"/>
</dbReference>
<dbReference type="InterPro" id="IPR011991">
    <property type="entry name" value="ArsR-like_HTH"/>
</dbReference>
<dbReference type="GO" id="GO:0003700">
    <property type="term" value="F:DNA-binding transcription factor activity"/>
    <property type="evidence" value="ECO:0007669"/>
    <property type="project" value="InterPro"/>
</dbReference>
<protein>
    <submittedName>
        <fullName evidence="5">Winged helix-turn-helix transcriptional regulator</fullName>
    </submittedName>
</protein>
<name>A0A895XIL1_9ACTN</name>
<keyword evidence="3" id="KW-0804">Transcription</keyword>
<keyword evidence="6" id="KW-1185">Reference proteome</keyword>
<keyword evidence="2" id="KW-0238">DNA-binding</keyword>
<evidence type="ECO:0000256" key="2">
    <source>
        <dbReference type="ARBA" id="ARBA00023125"/>
    </source>
</evidence>
<evidence type="ECO:0000313" key="6">
    <source>
        <dbReference type="Proteomes" id="UP000662939"/>
    </source>
</evidence>
<dbReference type="GO" id="GO:0003677">
    <property type="term" value="F:DNA binding"/>
    <property type="evidence" value="ECO:0007669"/>
    <property type="project" value="UniProtKB-KW"/>
</dbReference>
<sequence>MIDWSKKPVAALIRHVDQHTSQAAETIFARHGGSRSIYFILLALHELEIHTQRELAAAVDIREATLSHHLKVMGDLGLISRYRHPHNQRVQQILLTDQGKELYARLREAIRDFDAHLRAAAGTDEDLARLFAMGPRIAAAADEYIGRTE</sequence>
<dbReference type="InterPro" id="IPR000835">
    <property type="entry name" value="HTH_MarR-typ"/>
</dbReference>
<reference evidence="5" key="1">
    <citation type="submission" date="2021-02" db="EMBL/GenBank/DDBJ databases">
        <title>Natronoglycomyces albus gen. nov., sp. nov, a haloalkaliphilic actinobacterium from a soda solonchak soil.</title>
        <authorList>
            <person name="Sorokin D.Y."/>
            <person name="Khijniak T.V."/>
            <person name="Zakharycheva A.P."/>
            <person name="Boueva O.V."/>
            <person name="Ariskina E.V."/>
            <person name="Hahnke R.L."/>
            <person name="Bunk B."/>
            <person name="Sproer C."/>
            <person name="Schumann P."/>
            <person name="Evtushenko L.I."/>
            <person name="Kublanov I.V."/>
        </authorList>
    </citation>
    <scope>NUCLEOTIDE SEQUENCE</scope>
    <source>
        <strain evidence="5">DSM 106290</strain>
    </source>
</reference>
<evidence type="ECO:0000313" key="5">
    <source>
        <dbReference type="EMBL" id="QSB05641.1"/>
    </source>
</evidence>
<dbReference type="InterPro" id="IPR036388">
    <property type="entry name" value="WH-like_DNA-bd_sf"/>
</dbReference>
<dbReference type="SUPFAM" id="SSF46785">
    <property type="entry name" value="Winged helix' DNA-binding domain"/>
    <property type="match status" value="1"/>
</dbReference>
<gene>
    <name evidence="5" type="ORF">JQS30_01545</name>
</gene>
<evidence type="ECO:0000256" key="1">
    <source>
        <dbReference type="ARBA" id="ARBA00023015"/>
    </source>
</evidence>
<dbReference type="RefSeq" id="WP_213171653.1">
    <property type="nucleotide sequence ID" value="NZ_CP070496.1"/>
</dbReference>
<evidence type="ECO:0000259" key="4">
    <source>
        <dbReference type="PROSITE" id="PS50995"/>
    </source>
</evidence>
<keyword evidence="1" id="KW-0805">Transcription regulation</keyword>
<feature type="domain" description="HTH marR-type" evidence="4">
    <location>
        <begin position="6"/>
        <end position="139"/>
    </location>
</feature>
<dbReference type="SMART" id="SM00347">
    <property type="entry name" value="HTH_MARR"/>
    <property type="match status" value="1"/>
</dbReference>
<dbReference type="PROSITE" id="PS50995">
    <property type="entry name" value="HTH_MARR_2"/>
    <property type="match status" value="1"/>
</dbReference>
<organism evidence="5 6">
    <name type="scientific">Natronoglycomyces albus</name>
    <dbReference type="NCBI Taxonomy" id="2811108"/>
    <lineage>
        <taxon>Bacteria</taxon>
        <taxon>Bacillati</taxon>
        <taxon>Actinomycetota</taxon>
        <taxon>Actinomycetes</taxon>
        <taxon>Glycomycetales</taxon>
        <taxon>Glycomycetaceae</taxon>
        <taxon>Natronoglycomyces</taxon>
    </lineage>
</organism>
<dbReference type="Pfam" id="PF01047">
    <property type="entry name" value="MarR"/>
    <property type="match status" value="1"/>
</dbReference>